<protein>
    <submittedName>
        <fullName evidence="5">Sugar kinase</fullName>
    </submittedName>
</protein>
<reference evidence="5 6" key="1">
    <citation type="submission" date="2023-08" db="EMBL/GenBank/DDBJ databases">
        <authorList>
            <person name="Roldan D.M."/>
            <person name="Menes R.J."/>
        </authorList>
    </citation>
    <scope>NUCLEOTIDE SEQUENCE [LARGE SCALE GENOMIC DNA]</scope>
    <source>
        <strain evidence="5 6">CCM 2812</strain>
    </source>
</reference>
<evidence type="ECO:0000256" key="3">
    <source>
        <dbReference type="ARBA" id="ARBA00022777"/>
    </source>
</evidence>
<dbReference type="PANTHER" id="PTHR43085:SF15">
    <property type="entry name" value="2-DEHYDRO-3-DEOXYGLUCONOKINASE"/>
    <property type="match status" value="1"/>
</dbReference>
<keyword evidence="6" id="KW-1185">Reference proteome</keyword>
<dbReference type="RefSeq" id="WP_305747613.1">
    <property type="nucleotide sequence ID" value="NZ_JAUZEE010000001.1"/>
</dbReference>
<dbReference type="CDD" id="cd01166">
    <property type="entry name" value="KdgK"/>
    <property type="match status" value="1"/>
</dbReference>
<dbReference type="InterPro" id="IPR002173">
    <property type="entry name" value="Carboh/pur_kinase_PfkB_CS"/>
</dbReference>
<evidence type="ECO:0000259" key="4">
    <source>
        <dbReference type="Pfam" id="PF00294"/>
    </source>
</evidence>
<dbReference type="PROSITE" id="PS00584">
    <property type="entry name" value="PFKB_KINASES_2"/>
    <property type="match status" value="1"/>
</dbReference>
<dbReference type="InterPro" id="IPR050306">
    <property type="entry name" value="PfkB_Carbo_kinase"/>
</dbReference>
<accession>A0ABT9FY09</accession>
<dbReference type="GO" id="GO:0016301">
    <property type="term" value="F:kinase activity"/>
    <property type="evidence" value="ECO:0007669"/>
    <property type="project" value="UniProtKB-KW"/>
</dbReference>
<dbReference type="SUPFAM" id="SSF53613">
    <property type="entry name" value="Ribokinase-like"/>
    <property type="match status" value="1"/>
</dbReference>
<keyword evidence="2 5" id="KW-0808">Transferase</keyword>
<evidence type="ECO:0000256" key="2">
    <source>
        <dbReference type="ARBA" id="ARBA00022679"/>
    </source>
</evidence>
<gene>
    <name evidence="5" type="ORF">Q8X39_00195</name>
</gene>
<evidence type="ECO:0000313" key="5">
    <source>
        <dbReference type="EMBL" id="MDP4299040.1"/>
    </source>
</evidence>
<dbReference type="Proteomes" id="UP001235760">
    <property type="component" value="Unassembled WGS sequence"/>
</dbReference>
<name>A0ABT9FY09_LEPDI</name>
<dbReference type="EMBL" id="JAUZEE010000001">
    <property type="protein sequence ID" value="MDP4299040.1"/>
    <property type="molecule type" value="Genomic_DNA"/>
</dbReference>
<comment type="similarity">
    <text evidence="1">Belongs to the carbohydrate kinase PfkB family.</text>
</comment>
<evidence type="ECO:0000256" key="1">
    <source>
        <dbReference type="ARBA" id="ARBA00010688"/>
    </source>
</evidence>
<keyword evidence="3 5" id="KW-0418">Kinase</keyword>
<evidence type="ECO:0000313" key="6">
    <source>
        <dbReference type="Proteomes" id="UP001235760"/>
    </source>
</evidence>
<feature type="domain" description="Carbohydrate kinase PfkB" evidence="4">
    <location>
        <begin position="30"/>
        <end position="313"/>
    </location>
</feature>
<dbReference type="InterPro" id="IPR011611">
    <property type="entry name" value="PfkB_dom"/>
</dbReference>
<dbReference type="Pfam" id="PF00294">
    <property type="entry name" value="PfkB"/>
    <property type="match status" value="1"/>
</dbReference>
<comment type="caution">
    <text evidence="5">The sequence shown here is derived from an EMBL/GenBank/DDBJ whole genome shotgun (WGS) entry which is preliminary data.</text>
</comment>
<dbReference type="InterPro" id="IPR029056">
    <property type="entry name" value="Ribokinase-like"/>
</dbReference>
<organism evidence="5 6">
    <name type="scientific">Leptothrix discophora</name>
    <dbReference type="NCBI Taxonomy" id="89"/>
    <lineage>
        <taxon>Bacteria</taxon>
        <taxon>Pseudomonadati</taxon>
        <taxon>Pseudomonadota</taxon>
        <taxon>Betaproteobacteria</taxon>
        <taxon>Burkholderiales</taxon>
        <taxon>Sphaerotilaceae</taxon>
        <taxon>Leptothrix</taxon>
    </lineage>
</organism>
<dbReference type="PANTHER" id="PTHR43085">
    <property type="entry name" value="HEXOKINASE FAMILY MEMBER"/>
    <property type="match status" value="1"/>
</dbReference>
<sequence length="329" mass="35527">MTPDSQTRRWSHRHVLGIGEAMVEFASTGGDTYRRGFAGDTLNTAWYLAQLLSQPGDAPDRVGYYTHVGQDLFSDQLLAFIEASHLDARRIVRAADRSLGLYVIHLTGAERHFSYWRDTSAARRLADDLDGLRAATRDCGLIHVSGITLAVIGATGRRHLLQALREARRAGAVVSFDPNVRPRLWPDPAELKTAMQEILAVVDIALPSFDDEAALWGDADPQATLSRLEQAGVQEIVVKNGAGDVACSWSGRREVFPTPPIDHVIDTTGAGDSFNAGYLAGRLVGLPMSQACRIGQRLAGIVIGHYGALAPVDALDDVRAVIRSAAGKV</sequence>
<dbReference type="Gene3D" id="3.40.1190.20">
    <property type="match status" value="1"/>
</dbReference>
<proteinExistence type="inferred from homology"/>